<dbReference type="SUPFAM" id="SSF75304">
    <property type="entry name" value="Amidase signature (AS) enzymes"/>
    <property type="match status" value="1"/>
</dbReference>
<protein>
    <submittedName>
        <fullName evidence="3">Allophanate hydrolase</fullName>
        <ecNumber evidence="3">3.5.1.54</ecNumber>
    </submittedName>
</protein>
<dbReference type="InterPro" id="IPR053844">
    <property type="entry name" value="AH_C"/>
</dbReference>
<evidence type="ECO:0000259" key="2">
    <source>
        <dbReference type="Pfam" id="PF21986"/>
    </source>
</evidence>
<dbReference type="EC" id="3.5.1.54" evidence="3"/>
<dbReference type="RefSeq" id="WP_317549594.1">
    <property type="nucleotide sequence ID" value="NZ_JAWLKE010000010.1"/>
</dbReference>
<proteinExistence type="predicted"/>
<dbReference type="InterPro" id="IPR036928">
    <property type="entry name" value="AS_sf"/>
</dbReference>
<dbReference type="Gene3D" id="1.20.58.1700">
    <property type="match status" value="1"/>
</dbReference>
<dbReference type="InterPro" id="IPR023631">
    <property type="entry name" value="Amidase_dom"/>
</dbReference>
<dbReference type="PANTHER" id="PTHR11895">
    <property type="entry name" value="TRANSAMIDASE"/>
    <property type="match status" value="1"/>
</dbReference>
<dbReference type="Proteomes" id="UP001185899">
    <property type="component" value="Unassembled WGS sequence"/>
</dbReference>
<dbReference type="NCBIfam" id="NF006043">
    <property type="entry name" value="PRK08186.1"/>
    <property type="match status" value="1"/>
</dbReference>
<dbReference type="InterPro" id="IPR014085">
    <property type="entry name" value="Allophanate_hydrolase"/>
</dbReference>
<feature type="domain" description="Amidase" evidence="1">
    <location>
        <begin position="33"/>
        <end position="440"/>
    </location>
</feature>
<gene>
    <name evidence="3" type="primary">atzF</name>
    <name evidence="3" type="ORF">R3P95_22755</name>
</gene>
<dbReference type="EMBL" id="JAWLKE010000010">
    <property type="protein sequence ID" value="MDV6233386.1"/>
    <property type="molecule type" value="Genomic_DNA"/>
</dbReference>
<feature type="domain" description="Allophanate hydrolase C-terminal" evidence="2">
    <location>
        <begin position="467"/>
        <end position="593"/>
    </location>
</feature>
<dbReference type="InterPro" id="IPR000120">
    <property type="entry name" value="Amidase"/>
</dbReference>
<keyword evidence="3" id="KW-0378">Hydrolase</keyword>
<keyword evidence="4" id="KW-1185">Reference proteome</keyword>
<dbReference type="NCBIfam" id="TIGR02713">
    <property type="entry name" value="allophanate_hyd"/>
    <property type="match status" value="1"/>
</dbReference>
<evidence type="ECO:0000313" key="4">
    <source>
        <dbReference type="Proteomes" id="UP001185899"/>
    </source>
</evidence>
<reference evidence="3 4" key="1">
    <citation type="submission" date="2023-10" db="EMBL/GenBank/DDBJ databases">
        <title>Development of a sustainable strategy for remediation of hydrocarbon-contaminated territories based on the waste exchange concept.</title>
        <authorList>
            <person name="Krivoruchko A."/>
        </authorList>
    </citation>
    <scope>NUCLEOTIDE SEQUENCE [LARGE SCALE GENOMIC DNA]</scope>
    <source>
        <strain evidence="3 4">IEGM 1322</strain>
    </source>
</reference>
<dbReference type="Pfam" id="PF01425">
    <property type="entry name" value="Amidase"/>
    <property type="match status" value="1"/>
</dbReference>
<comment type="caution">
    <text evidence="3">The sequence shown here is derived from an EMBL/GenBank/DDBJ whole genome shotgun (WGS) entry which is preliminary data.</text>
</comment>
<accession>A0ABU4B4H8</accession>
<dbReference type="PANTHER" id="PTHR11895:SF169">
    <property type="entry name" value="GLUTAMYL-TRNA(GLN) AMIDOTRANSFERASE"/>
    <property type="match status" value="1"/>
</dbReference>
<dbReference type="Pfam" id="PF21986">
    <property type="entry name" value="AH_C"/>
    <property type="match status" value="1"/>
</dbReference>
<dbReference type="GO" id="GO:0004039">
    <property type="term" value="F:allophanate hydrolase activity"/>
    <property type="evidence" value="ECO:0007669"/>
    <property type="project" value="UniProtKB-EC"/>
</dbReference>
<dbReference type="Gene3D" id="3.90.1300.10">
    <property type="entry name" value="Amidase signature (AS) domain"/>
    <property type="match status" value="1"/>
</dbReference>
<dbReference type="Gene3D" id="3.10.490.10">
    <property type="entry name" value="Gamma-glutamyl cyclotransferase-like"/>
    <property type="match status" value="1"/>
</dbReference>
<organism evidence="3 4">
    <name type="scientific">Rhodococcus cercidiphylli</name>
    <dbReference type="NCBI Taxonomy" id="489916"/>
    <lineage>
        <taxon>Bacteria</taxon>
        <taxon>Bacillati</taxon>
        <taxon>Actinomycetota</taxon>
        <taxon>Actinomycetes</taxon>
        <taxon>Mycobacteriales</taxon>
        <taxon>Nocardiaceae</taxon>
        <taxon>Rhodococcus</taxon>
    </lineage>
</organism>
<name>A0ABU4B4H8_9NOCA</name>
<evidence type="ECO:0000313" key="3">
    <source>
        <dbReference type="EMBL" id="MDV6233386.1"/>
    </source>
</evidence>
<evidence type="ECO:0000259" key="1">
    <source>
        <dbReference type="Pfam" id="PF01425"/>
    </source>
</evidence>
<sequence length="610" mass="63503">MNSDLGPVPGPTVAEMLAAYRTGASTPTATVEAFSTAVAARGDDGTWITVVARSELLAAAAALEARPDAVSLPLYGIPFGVKDSIDVAGYPTTLACPDYAYTPDSTAPAVQALVDAGAIFVGKTSLDQFATGLNGTRTPHPIPRSVYGNDMISGGSSSGSALAVALGQVPFCVATDTAGSGRVPAALNGIVGYKPSRGLISTVGLVPACKSLDCITLMATTVEDLDLVFDVMCAEDPADGWSRRRGEKFDGHEVTVGLPDLQQLDFFGDAAMFDAHSVARRSLPEHGLRTTAVDLTPFLDAGSLLYQGPWVAERLVEFDEFLTDKPDSIVPVVREIFLGGRRYNAVDAFRALQTLQGLRARVAQLWTSMDVMIVPTIGTTFTVPEVLADPIACNTKLGHYTHFGNLLDLTAVAVPAGLTEDGRPVSLMVIGPALADDTILAVAARLLGEGRAVSPPLAVGGSAVETIDIVVAGHHLSGERANPQLLELGGSLVEATCTAPTYTLLRIGTADPTPGLLRVPFGGSAIDVERWRLPATSLAVLAGRMPAVLALGRVLLADGSDVLGYVCDATVQTGAEGHTVDDISEFGGWRAYSRAINSAHDTSIAAQEIS</sequence>